<dbReference type="InterPro" id="IPR020904">
    <property type="entry name" value="Sc_DH/Rdtase_CS"/>
</dbReference>
<dbReference type="PANTHER" id="PTHR42879">
    <property type="entry name" value="3-OXOACYL-(ACYL-CARRIER-PROTEIN) REDUCTASE"/>
    <property type="match status" value="1"/>
</dbReference>
<dbReference type="Gene3D" id="3.40.50.720">
    <property type="entry name" value="NAD(P)-binding Rossmann-like Domain"/>
    <property type="match status" value="1"/>
</dbReference>
<evidence type="ECO:0000256" key="2">
    <source>
        <dbReference type="ARBA" id="ARBA00012948"/>
    </source>
</evidence>
<dbReference type="PRINTS" id="PR00081">
    <property type="entry name" value="GDHRDH"/>
</dbReference>
<dbReference type="AlphaFoldDB" id="A0A5A8D176"/>
<evidence type="ECO:0000256" key="1">
    <source>
        <dbReference type="ARBA" id="ARBA00006484"/>
    </source>
</evidence>
<dbReference type="GO" id="GO:0032787">
    <property type="term" value="P:monocarboxylic acid metabolic process"/>
    <property type="evidence" value="ECO:0007669"/>
    <property type="project" value="UniProtKB-ARBA"/>
</dbReference>
<accession>A0A5A8D176</accession>
<evidence type="ECO:0000313" key="9">
    <source>
        <dbReference type="Proteomes" id="UP000325113"/>
    </source>
</evidence>
<dbReference type="EMBL" id="VLTL01000143">
    <property type="protein sequence ID" value="KAA0158689.1"/>
    <property type="molecule type" value="Genomic_DNA"/>
</dbReference>
<comment type="caution">
    <text evidence="6">The sequence shown here is derived from an EMBL/GenBank/DDBJ whole genome shotgun (WGS) entry which is preliminary data.</text>
</comment>
<evidence type="ECO:0000313" key="7">
    <source>
        <dbReference type="EMBL" id="KAA0160103.1"/>
    </source>
</evidence>
<evidence type="ECO:0000313" key="6">
    <source>
        <dbReference type="EMBL" id="KAA0158689.1"/>
    </source>
</evidence>
<dbReference type="InterPro" id="IPR036291">
    <property type="entry name" value="NAD(P)-bd_dom_sf"/>
</dbReference>
<dbReference type="PANTHER" id="PTHR42879:SF2">
    <property type="entry name" value="3-OXOACYL-[ACYL-CARRIER-PROTEIN] REDUCTASE FABG"/>
    <property type="match status" value="1"/>
</dbReference>
<gene>
    <name evidence="6" type="ORF">FNF28_06124</name>
    <name evidence="7" type="ORF">FNF31_04569</name>
</gene>
<dbReference type="EMBL" id="VLTM01000048">
    <property type="protein sequence ID" value="KAA0160103.1"/>
    <property type="molecule type" value="Genomic_DNA"/>
</dbReference>
<evidence type="ECO:0000256" key="5">
    <source>
        <dbReference type="RuleBase" id="RU000363"/>
    </source>
</evidence>
<dbReference type="SUPFAM" id="SSF51735">
    <property type="entry name" value="NAD(P)-binding Rossmann-fold domains"/>
    <property type="match status" value="1"/>
</dbReference>
<evidence type="ECO:0000256" key="3">
    <source>
        <dbReference type="ARBA" id="ARBA00023002"/>
    </source>
</evidence>
<dbReference type="EC" id="1.1.1.100" evidence="2"/>
<dbReference type="FunFam" id="3.40.50.720:FF:000173">
    <property type="entry name" value="3-oxoacyl-[acyl-carrier protein] reductase"/>
    <property type="match status" value="1"/>
</dbReference>
<dbReference type="Pfam" id="PF00106">
    <property type="entry name" value="adh_short"/>
    <property type="match status" value="1"/>
</dbReference>
<evidence type="ECO:0000313" key="8">
    <source>
        <dbReference type="Proteomes" id="UP000324907"/>
    </source>
</evidence>
<dbReference type="PRINTS" id="PR00080">
    <property type="entry name" value="SDRFAMILY"/>
</dbReference>
<keyword evidence="3" id="KW-0560">Oxidoreductase</keyword>
<organism evidence="6 8">
    <name type="scientific">Cafeteria roenbergensis</name>
    <name type="common">Marine flagellate</name>
    <dbReference type="NCBI Taxonomy" id="33653"/>
    <lineage>
        <taxon>Eukaryota</taxon>
        <taxon>Sar</taxon>
        <taxon>Stramenopiles</taxon>
        <taxon>Bigyra</taxon>
        <taxon>Opalozoa</taxon>
        <taxon>Bicosoecida</taxon>
        <taxon>Cafeteriaceae</taxon>
        <taxon>Cafeteria</taxon>
    </lineage>
</organism>
<comment type="similarity">
    <text evidence="1 5">Belongs to the short-chain dehydrogenases/reductases (SDR) family.</text>
</comment>
<dbReference type="PROSITE" id="PS00061">
    <property type="entry name" value="ADH_SHORT"/>
    <property type="match status" value="1"/>
</dbReference>
<reference evidence="8 9" key="1">
    <citation type="submission" date="2019-07" db="EMBL/GenBank/DDBJ databases">
        <title>Genomes of Cafeteria roenbergensis.</title>
        <authorList>
            <person name="Fischer M.G."/>
            <person name="Hackl T."/>
            <person name="Roman M."/>
        </authorList>
    </citation>
    <scope>NUCLEOTIDE SEQUENCE [LARGE SCALE GENOMIC DNA]</scope>
    <source>
        <strain evidence="7 9">Cflag</strain>
        <strain evidence="6 8">RCC970-E3</strain>
    </source>
</reference>
<sequence length="261" mass="26795">MASATGGPGSDAAATRPRVVAVTGGAQGIGFGIAKMFARDGCSVALLDMNKERLAEAKAELEAAGTTVQTFAMDVSSEADWSATVEAIVTGLGGLDVLVQSAGVTGRTKVLTHEVDPADFDFVMRVNCRGTFLGCRAVLGRMKAQGGGRVINIASIAGKEGNAGMCAYSTSKAAVIGMTKVMGKEYAETGVTVNAVAPAVVQTAMVDAMPAEQVKYMTDKIPMKRTGTIAEIASLVRFIASPDASFTTGFTFDATGGRAVY</sequence>
<proteinExistence type="inferred from homology"/>
<name>A0A5A8D176_CAFRO</name>
<dbReference type="Proteomes" id="UP000324907">
    <property type="component" value="Unassembled WGS sequence"/>
</dbReference>
<dbReference type="InterPro" id="IPR050259">
    <property type="entry name" value="SDR"/>
</dbReference>
<comment type="catalytic activity">
    <reaction evidence="4">
        <text>a (3R)-hydroxyacyl-[ACP] + NADP(+) = a 3-oxoacyl-[ACP] + NADPH + H(+)</text>
        <dbReference type="Rhea" id="RHEA:17397"/>
        <dbReference type="Rhea" id="RHEA-COMP:9916"/>
        <dbReference type="Rhea" id="RHEA-COMP:9945"/>
        <dbReference type="ChEBI" id="CHEBI:15378"/>
        <dbReference type="ChEBI" id="CHEBI:57783"/>
        <dbReference type="ChEBI" id="CHEBI:58349"/>
        <dbReference type="ChEBI" id="CHEBI:78776"/>
        <dbReference type="ChEBI" id="CHEBI:78827"/>
        <dbReference type="EC" id="1.1.1.100"/>
    </reaction>
</comment>
<protein>
    <recommendedName>
        <fullName evidence="2">3-oxoacyl-[acyl-carrier-protein] reductase</fullName>
        <ecNumber evidence="2">1.1.1.100</ecNumber>
    </recommendedName>
</protein>
<dbReference type="GO" id="GO:0004316">
    <property type="term" value="F:3-oxoacyl-[acyl-carrier-protein] reductase (NADPH) activity"/>
    <property type="evidence" value="ECO:0007669"/>
    <property type="project" value="UniProtKB-EC"/>
</dbReference>
<evidence type="ECO:0000256" key="4">
    <source>
        <dbReference type="ARBA" id="ARBA00048508"/>
    </source>
</evidence>
<dbReference type="Proteomes" id="UP000325113">
    <property type="component" value="Unassembled WGS sequence"/>
</dbReference>
<dbReference type="InterPro" id="IPR002347">
    <property type="entry name" value="SDR_fam"/>
</dbReference>